<dbReference type="RefSeq" id="WP_240256111.1">
    <property type="nucleotide sequence ID" value="NZ_JAKTTI010000019.1"/>
</dbReference>
<evidence type="ECO:0000256" key="8">
    <source>
        <dbReference type="RuleBase" id="RU362125"/>
    </source>
</evidence>
<comment type="caution">
    <text evidence="12">The sequence shown here is derived from an EMBL/GenBank/DDBJ whole genome shotgun (WGS) entry which is preliminary data.</text>
</comment>
<dbReference type="Proteomes" id="UP001431131">
    <property type="component" value="Unassembled WGS sequence"/>
</dbReference>
<dbReference type="PANTHER" id="PTHR43884">
    <property type="entry name" value="ACYL-COA DEHYDROGENASE"/>
    <property type="match status" value="1"/>
</dbReference>
<dbReference type="InterPro" id="IPR036250">
    <property type="entry name" value="AcylCo_DH-like_C"/>
</dbReference>
<evidence type="ECO:0000256" key="3">
    <source>
        <dbReference type="ARBA" id="ARBA00022630"/>
    </source>
</evidence>
<feature type="domain" description="Acyl-CoA dehydrogenase/oxidase N-terminal" evidence="11">
    <location>
        <begin position="6"/>
        <end position="117"/>
    </location>
</feature>
<evidence type="ECO:0000259" key="10">
    <source>
        <dbReference type="Pfam" id="PF02770"/>
    </source>
</evidence>
<dbReference type="CDD" id="cd01158">
    <property type="entry name" value="SCAD_SBCAD"/>
    <property type="match status" value="1"/>
</dbReference>
<dbReference type="FunFam" id="2.40.110.10:FF:000001">
    <property type="entry name" value="Acyl-CoA dehydrogenase, mitochondrial"/>
    <property type="match status" value="1"/>
</dbReference>
<dbReference type="PANTHER" id="PTHR43884:SF12">
    <property type="entry name" value="ISOVALERYL-COA DEHYDROGENASE, MITOCHONDRIAL-RELATED"/>
    <property type="match status" value="1"/>
</dbReference>
<dbReference type="SUPFAM" id="SSF56645">
    <property type="entry name" value="Acyl-CoA dehydrogenase NM domain-like"/>
    <property type="match status" value="1"/>
</dbReference>
<dbReference type="InterPro" id="IPR006089">
    <property type="entry name" value="Acyl-CoA_DH_CS"/>
</dbReference>
<dbReference type="Pfam" id="PF02771">
    <property type="entry name" value="Acyl-CoA_dh_N"/>
    <property type="match status" value="1"/>
</dbReference>
<evidence type="ECO:0000256" key="7">
    <source>
        <dbReference type="ARBA" id="ARBA00067585"/>
    </source>
</evidence>
<evidence type="ECO:0000259" key="11">
    <source>
        <dbReference type="Pfam" id="PF02771"/>
    </source>
</evidence>
<dbReference type="GO" id="GO:0003995">
    <property type="term" value="F:acyl-CoA dehydrogenase activity"/>
    <property type="evidence" value="ECO:0007669"/>
    <property type="project" value="InterPro"/>
</dbReference>
<dbReference type="InterPro" id="IPR037069">
    <property type="entry name" value="AcylCoA_DH/ox_N_sf"/>
</dbReference>
<dbReference type="AlphaFoldDB" id="A0AAW5E4M8"/>
<keyword evidence="3 8" id="KW-0285">Flavoprotein</keyword>
<evidence type="ECO:0000256" key="1">
    <source>
        <dbReference type="ARBA" id="ARBA00001974"/>
    </source>
</evidence>
<dbReference type="InterPro" id="IPR046373">
    <property type="entry name" value="Acyl-CoA_Oxase/DH_mid-dom_sf"/>
</dbReference>
<keyword evidence="4 8" id="KW-0274">FAD</keyword>
<name>A0AAW5E4M8_9BACI</name>
<proteinExistence type="inferred from homology"/>
<dbReference type="Gene3D" id="1.20.140.10">
    <property type="entry name" value="Butyryl-CoA Dehydrogenase, subunit A, domain 3"/>
    <property type="match status" value="1"/>
</dbReference>
<comment type="catalytic activity">
    <reaction evidence="6">
        <text>a 2,3-saturated acyl-CoA + A = a 2,3-dehydroacyl-CoA + AH2</text>
        <dbReference type="Rhea" id="RHEA:48608"/>
        <dbReference type="ChEBI" id="CHEBI:13193"/>
        <dbReference type="ChEBI" id="CHEBI:17499"/>
        <dbReference type="ChEBI" id="CHEBI:60015"/>
        <dbReference type="ChEBI" id="CHEBI:65111"/>
    </reaction>
</comment>
<keyword evidence="5 8" id="KW-0560">Oxidoreductase</keyword>
<dbReference type="Gene3D" id="2.40.110.10">
    <property type="entry name" value="Butyryl-CoA Dehydrogenase, subunit A, domain 2"/>
    <property type="match status" value="1"/>
</dbReference>
<organism evidence="12 13">
    <name type="scientific">Fredinandcohnia quinoae</name>
    <dbReference type="NCBI Taxonomy" id="2918902"/>
    <lineage>
        <taxon>Bacteria</taxon>
        <taxon>Bacillati</taxon>
        <taxon>Bacillota</taxon>
        <taxon>Bacilli</taxon>
        <taxon>Bacillales</taxon>
        <taxon>Bacillaceae</taxon>
        <taxon>Fredinandcohnia</taxon>
    </lineage>
</organism>
<dbReference type="PIRSF" id="PIRSF016578">
    <property type="entry name" value="HsaA"/>
    <property type="match status" value="1"/>
</dbReference>
<sequence length="377" mass="40895">MNFHFTEEQQMMRKMVRDFAQAKIAPFVEKMEKGEFPREILSKMGELGLMGITTPEIYGGSEMDFTSYIIAINELSKVSATIGVILSVHTSVGTNPILTFGTEDQKQKYVTKLASGEYLGAFCLTEPSAGSDAGSLKTKAIKKGDHYLLNGSKVFITNGGEADVYIVFARTNPAETGSKGISAFIVEKNTPGFVIGKDEHKMGLHGSRTVQITFEDAVIPAENLLGEEGKGFAVAMANLEVGRIGIAAQALGIAEAALEHAVEYSKGRIQFGKPIAAQQGVGFKLADMATNVEAARLLVYRAAFLRENKLPCGKEASMAKLLASKTAVETAIEAVQVYGGYGYTKDYPVERFFRDAKICEIYEGTSEIQRIVISKHL</sequence>
<dbReference type="InterPro" id="IPR013786">
    <property type="entry name" value="AcylCoA_DH/ox_N"/>
</dbReference>
<comment type="cofactor">
    <cofactor evidence="1 8">
        <name>FAD</name>
        <dbReference type="ChEBI" id="CHEBI:57692"/>
    </cofactor>
</comment>
<gene>
    <name evidence="12" type="ORF">MJG50_12715</name>
</gene>
<evidence type="ECO:0000256" key="4">
    <source>
        <dbReference type="ARBA" id="ARBA00022827"/>
    </source>
</evidence>
<dbReference type="PROSITE" id="PS00073">
    <property type="entry name" value="ACYL_COA_DH_2"/>
    <property type="match status" value="1"/>
</dbReference>
<dbReference type="FunFam" id="1.10.540.10:FF:000002">
    <property type="entry name" value="Acyl-CoA dehydrogenase FadE19"/>
    <property type="match status" value="1"/>
</dbReference>
<dbReference type="InterPro" id="IPR009100">
    <property type="entry name" value="AcylCoA_DH/oxidase_NM_dom_sf"/>
</dbReference>
<evidence type="ECO:0000256" key="2">
    <source>
        <dbReference type="ARBA" id="ARBA00009347"/>
    </source>
</evidence>
<evidence type="ECO:0000313" key="12">
    <source>
        <dbReference type="EMBL" id="MCH1626195.1"/>
    </source>
</evidence>
<protein>
    <recommendedName>
        <fullName evidence="7">Acyl-CoA dehydrogenase</fullName>
    </recommendedName>
</protein>
<dbReference type="PROSITE" id="PS00072">
    <property type="entry name" value="ACYL_COA_DH_1"/>
    <property type="match status" value="1"/>
</dbReference>
<dbReference type="Gene3D" id="1.10.540.10">
    <property type="entry name" value="Acyl-CoA dehydrogenase/oxidase, N-terminal domain"/>
    <property type="match status" value="1"/>
</dbReference>
<dbReference type="Pfam" id="PF00441">
    <property type="entry name" value="Acyl-CoA_dh_1"/>
    <property type="match status" value="1"/>
</dbReference>
<evidence type="ECO:0000256" key="5">
    <source>
        <dbReference type="ARBA" id="ARBA00023002"/>
    </source>
</evidence>
<feature type="domain" description="Acyl-CoA oxidase/dehydrogenase middle" evidence="10">
    <location>
        <begin position="121"/>
        <end position="216"/>
    </location>
</feature>
<dbReference type="InterPro" id="IPR009075">
    <property type="entry name" value="AcylCo_DH/oxidase_C"/>
</dbReference>
<evidence type="ECO:0000313" key="13">
    <source>
        <dbReference type="Proteomes" id="UP001431131"/>
    </source>
</evidence>
<dbReference type="EMBL" id="JAKTTI010000019">
    <property type="protein sequence ID" value="MCH1626195.1"/>
    <property type="molecule type" value="Genomic_DNA"/>
</dbReference>
<feature type="domain" description="Acyl-CoA dehydrogenase/oxidase C-terminal" evidence="9">
    <location>
        <begin position="229"/>
        <end position="377"/>
    </location>
</feature>
<dbReference type="Pfam" id="PF02770">
    <property type="entry name" value="Acyl-CoA_dh_M"/>
    <property type="match status" value="1"/>
</dbReference>
<keyword evidence="13" id="KW-1185">Reference proteome</keyword>
<dbReference type="GO" id="GO:0050660">
    <property type="term" value="F:flavin adenine dinucleotide binding"/>
    <property type="evidence" value="ECO:0007669"/>
    <property type="project" value="InterPro"/>
</dbReference>
<dbReference type="SUPFAM" id="SSF47203">
    <property type="entry name" value="Acyl-CoA dehydrogenase C-terminal domain-like"/>
    <property type="match status" value="1"/>
</dbReference>
<evidence type="ECO:0000256" key="6">
    <source>
        <dbReference type="ARBA" id="ARBA00052546"/>
    </source>
</evidence>
<evidence type="ECO:0000259" key="9">
    <source>
        <dbReference type="Pfam" id="PF00441"/>
    </source>
</evidence>
<dbReference type="InterPro" id="IPR006091">
    <property type="entry name" value="Acyl-CoA_Oxase/DH_mid-dom"/>
</dbReference>
<comment type="similarity">
    <text evidence="2 8">Belongs to the acyl-CoA dehydrogenase family.</text>
</comment>
<dbReference type="FunFam" id="1.20.140.10:FF:000004">
    <property type="entry name" value="Acyl-CoA dehydrogenase FadE25"/>
    <property type="match status" value="1"/>
</dbReference>
<reference evidence="12" key="1">
    <citation type="submission" date="2022-02" db="EMBL/GenBank/DDBJ databases">
        <title>Fredinandcohnia quinoae sp. nov. isolated from Chenopodium quinoa seeds.</title>
        <authorList>
            <person name="Saati-Santamaria Z."/>
            <person name="Flores-Felix J.D."/>
            <person name="Igual J.M."/>
            <person name="Velazquez E."/>
            <person name="Garcia-Fraile P."/>
            <person name="Martinez-Molina E."/>
        </authorList>
    </citation>
    <scope>NUCLEOTIDE SEQUENCE</scope>
    <source>
        <strain evidence="12">SECRCQ15</strain>
    </source>
</reference>
<accession>A0AAW5E4M8</accession>